<evidence type="ECO:0000313" key="7">
    <source>
        <dbReference type="Proteomes" id="UP001595912"/>
    </source>
</evidence>
<feature type="chain" id="PRO_5046202860" evidence="4">
    <location>
        <begin position="27"/>
        <end position="1213"/>
    </location>
</feature>
<evidence type="ECO:0000259" key="5">
    <source>
        <dbReference type="SMART" id="SM00560"/>
    </source>
</evidence>
<proteinExistence type="predicted"/>
<feature type="region of interest" description="Disordered" evidence="3">
    <location>
        <begin position="1039"/>
        <end position="1060"/>
    </location>
</feature>
<feature type="domain" description="LamG-like jellyroll fold" evidence="5">
    <location>
        <begin position="1069"/>
        <end position="1204"/>
    </location>
</feature>
<dbReference type="PANTHER" id="PTHR46943">
    <property type="entry name" value="PENTRAXIN-RELATED PROTEIN PTX3"/>
    <property type="match status" value="1"/>
</dbReference>
<name>A0ABV9W2W5_9ACTN</name>
<dbReference type="RefSeq" id="WP_380120850.1">
    <property type="nucleotide sequence ID" value="NZ_JBHSIU010000041.1"/>
</dbReference>
<evidence type="ECO:0000256" key="4">
    <source>
        <dbReference type="SAM" id="SignalP"/>
    </source>
</evidence>
<dbReference type="EMBL" id="JBHSIU010000041">
    <property type="protein sequence ID" value="MFC5002632.1"/>
    <property type="molecule type" value="Genomic_DNA"/>
</dbReference>
<evidence type="ECO:0000256" key="1">
    <source>
        <dbReference type="ARBA" id="ARBA00022729"/>
    </source>
</evidence>
<keyword evidence="7" id="KW-1185">Reference proteome</keyword>
<keyword evidence="2" id="KW-1015">Disulfide bond</keyword>
<evidence type="ECO:0000256" key="2">
    <source>
        <dbReference type="ARBA" id="ARBA00023157"/>
    </source>
</evidence>
<reference evidence="7" key="1">
    <citation type="journal article" date="2019" name="Int. J. Syst. Evol. Microbiol.">
        <title>The Global Catalogue of Microorganisms (GCM) 10K type strain sequencing project: providing services to taxonomists for standard genome sequencing and annotation.</title>
        <authorList>
            <consortium name="The Broad Institute Genomics Platform"/>
            <consortium name="The Broad Institute Genome Sequencing Center for Infectious Disease"/>
            <person name="Wu L."/>
            <person name="Ma J."/>
        </authorList>
    </citation>
    <scope>NUCLEOTIDE SEQUENCE [LARGE SCALE GENOMIC DNA]</scope>
    <source>
        <strain evidence="7">CGMCC 4.7152</strain>
    </source>
</reference>
<dbReference type="SUPFAM" id="SSF49899">
    <property type="entry name" value="Concanavalin A-like lectins/glucanases"/>
    <property type="match status" value="2"/>
</dbReference>
<sequence>MHIIAVSTLLAGLLVTAGAASTPAAAAPPCSAGKPDERAAAAAAKACGGRVEVLSGRSEYTQVFANADGTSTFTSSAVPARVHRTDGSWAAVDTNLRARPDGSPAPIAAVSDVVFSAGGTGPFVTYRAGGSTLSLALSRSLPTPAPVALPAPLIDGSSAVYRNVLPDIDLRATATPTGFTHVLVVKTAAAAANPELASIRYDVGGDALARTATGGRVAFRNQAGRTIAVASEAFMWDSTVNPGAGGEIQASAAQLSALRQAPTAELVSTEHRPGATARTASIAVSADADGRAVLLRPDTALLRSSTATFPLFIDPQIGPTDTKWAYTRSLDADYGPNDKARVGYNPPTYGGDGRLYRGFFEFPTTYGGQTYKGKHVTAASFSIELWHSYACTDTPTSLFRAATINVGNGGRMSWGSHPLGAGSPYLATAYGHANKAGGCTTGQPDMLMTFGSETMRADVQTAATQGWEIYTVGLCACDSNGANESADSRWKKFYVDYRTTMSITYNTVPGTPANLSPHQGQVACGGFVGTNTPVLQAQYVDADGADTLSSTFQWQQLPSGGVTTLAGPAKPANNNGAVTVSLGAAAEGKQYQFRVQTNDGTDTSPWSPWCTFTVDTTAPPAPVVTPVASGSAPVYTGCDPGNMGACTPRGGAGVGGAFQFSEPAGPDGQDVVKYVYGWDAPSENVTVAPGAASPTIMLTPPHYGINKLTVSSVDGSGRTSPTTVYNILVGAPSAPLAHWPLDSINGHGFTDQVSGGALTTTGVSWTPGARYVGANAATFAGTSSQATQQVPALDTSGSFSIAVWVKTAPPWCTSGNYSVMSMDASPVAADNHASAFAVNFDCQLKAYRLQVADRNVPTPSHVNVTSAANSAVPGRWTLLVGTYDDAQNQTSLWVDGVQVGTTAVPPAWATAHDATPRATGPVVLGRHRWQDLSAGYFQGEIADARVWNRVLVADDINGTNADAAKGVPARAGLTRPLEVGSWQFPDGECYCGDSPDGSVFSRKSTLVPNWTLDPAWNGDPATTPGWLTNDSHDGNGGVRFNGGFSSTRDDKGTQSTADDVDRPVLRTGDSMTFTAWAKLDTITNADQGVVTQGPFILMYRGWDHRWGLTMFQPNGSGGFVGIESNSDTASVTGEWVHLAGVFNAATGDIQLYVNGVRQAYAGHGAYGDTTPASLLIGNKSTNPLWTFHGTIDDVHVYQGVLNDREIANSYAGI</sequence>
<organism evidence="6 7">
    <name type="scientific">Dactylosporangium cerinum</name>
    <dbReference type="NCBI Taxonomy" id="1434730"/>
    <lineage>
        <taxon>Bacteria</taxon>
        <taxon>Bacillati</taxon>
        <taxon>Actinomycetota</taxon>
        <taxon>Actinomycetes</taxon>
        <taxon>Micromonosporales</taxon>
        <taxon>Micromonosporaceae</taxon>
        <taxon>Dactylosporangium</taxon>
    </lineage>
</organism>
<dbReference type="PANTHER" id="PTHR46943:SF1">
    <property type="entry name" value="PENTRAXIN-RELATED PROTEIN PTX3"/>
    <property type="match status" value="1"/>
</dbReference>
<dbReference type="InterPro" id="IPR013320">
    <property type="entry name" value="ConA-like_dom_sf"/>
</dbReference>
<dbReference type="InterPro" id="IPR006558">
    <property type="entry name" value="LamG-like"/>
</dbReference>
<keyword evidence="1 4" id="KW-0732">Signal</keyword>
<dbReference type="SMART" id="SM00560">
    <property type="entry name" value="LamGL"/>
    <property type="match status" value="2"/>
</dbReference>
<accession>A0ABV9W2W5</accession>
<dbReference type="Pfam" id="PF13385">
    <property type="entry name" value="Laminin_G_3"/>
    <property type="match status" value="2"/>
</dbReference>
<feature type="signal peptide" evidence="4">
    <location>
        <begin position="1"/>
        <end position="26"/>
    </location>
</feature>
<dbReference type="InterPro" id="IPR042837">
    <property type="entry name" value="PTX3"/>
</dbReference>
<evidence type="ECO:0000313" key="6">
    <source>
        <dbReference type="EMBL" id="MFC5002632.1"/>
    </source>
</evidence>
<gene>
    <name evidence="6" type="ORF">ACFPIJ_32980</name>
</gene>
<dbReference type="Gene3D" id="2.60.120.200">
    <property type="match status" value="2"/>
</dbReference>
<dbReference type="Proteomes" id="UP001595912">
    <property type="component" value="Unassembled WGS sequence"/>
</dbReference>
<protein>
    <submittedName>
        <fullName evidence="6">LamG domain-containing protein</fullName>
    </submittedName>
</protein>
<feature type="domain" description="LamG-like jellyroll fold" evidence="5">
    <location>
        <begin position="797"/>
        <end position="954"/>
    </location>
</feature>
<evidence type="ECO:0000256" key="3">
    <source>
        <dbReference type="SAM" id="MobiDB-lite"/>
    </source>
</evidence>
<comment type="caution">
    <text evidence="6">The sequence shown here is derived from an EMBL/GenBank/DDBJ whole genome shotgun (WGS) entry which is preliminary data.</text>
</comment>